<dbReference type="SUPFAM" id="SSF53098">
    <property type="entry name" value="Ribonuclease H-like"/>
    <property type="match status" value="1"/>
</dbReference>
<evidence type="ECO:0008006" key="2">
    <source>
        <dbReference type="Google" id="ProtNLM"/>
    </source>
</evidence>
<accession>A0A0B6XXS0</accession>
<organism evidence="1">
    <name type="scientific">Arion vulgaris</name>
    <dbReference type="NCBI Taxonomy" id="1028688"/>
    <lineage>
        <taxon>Eukaryota</taxon>
        <taxon>Metazoa</taxon>
        <taxon>Spiralia</taxon>
        <taxon>Lophotrochozoa</taxon>
        <taxon>Mollusca</taxon>
        <taxon>Gastropoda</taxon>
        <taxon>Heterobranchia</taxon>
        <taxon>Euthyneura</taxon>
        <taxon>Panpulmonata</taxon>
        <taxon>Eupulmonata</taxon>
        <taxon>Stylommatophora</taxon>
        <taxon>Helicina</taxon>
        <taxon>Arionoidea</taxon>
        <taxon>Arionidae</taxon>
        <taxon>Arion</taxon>
    </lineage>
</organism>
<protein>
    <recommendedName>
        <fullName evidence="2">RNase H type-1 domain-containing protein</fullName>
    </recommendedName>
</protein>
<dbReference type="EMBL" id="HACG01001210">
    <property type="protein sequence ID" value="CEK48075.1"/>
    <property type="molecule type" value="Transcribed_RNA"/>
</dbReference>
<sequence length="60" mass="6578">NARDDDIVVYTDASVHGGEKSGWGFLDSTHGRVVPERSEAYITITSSMRMEVEVITAALH</sequence>
<name>A0A0B6XXS0_9EUPU</name>
<reference evidence="1" key="1">
    <citation type="submission" date="2014-12" db="EMBL/GenBank/DDBJ databases">
        <title>Insight into the proteome of Arion vulgaris.</title>
        <authorList>
            <person name="Aradska J."/>
            <person name="Bulat T."/>
            <person name="Smidak R."/>
            <person name="Sarate P."/>
            <person name="Gangsoo J."/>
            <person name="Sialana F."/>
            <person name="Bilban M."/>
            <person name="Lubec G."/>
        </authorList>
    </citation>
    <scope>NUCLEOTIDE SEQUENCE</scope>
    <source>
        <tissue evidence="1">Skin</tissue>
    </source>
</reference>
<evidence type="ECO:0000313" key="1">
    <source>
        <dbReference type="EMBL" id="CEK48075.1"/>
    </source>
</evidence>
<dbReference type="AlphaFoldDB" id="A0A0B6XXS0"/>
<gene>
    <name evidence="1" type="primary">ORF3035</name>
</gene>
<feature type="non-terminal residue" evidence="1">
    <location>
        <position position="1"/>
    </location>
</feature>
<dbReference type="InterPro" id="IPR012337">
    <property type="entry name" value="RNaseH-like_sf"/>
</dbReference>
<proteinExistence type="predicted"/>